<dbReference type="CDD" id="cd09400">
    <property type="entry name" value="LIM_like_1"/>
    <property type="match status" value="1"/>
</dbReference>
<feature type="compositionally biased region" description="Polar residues" evidence="10">
    <location>
        <begin position="705"/>
        <end position="715"/>
    </location>
</feature>
<evidence type="ECO:0000313" key="19">
    <source>
        <dbReference type="RefSeq" id="XP_026297883.1"/>
    </source>
</evidence>
<reference evidence="16 17" key="2">
    <citation type="submission" date="2025-04" db="UniProtKB">
        <authorList>
            <consortium name="RefSeq"/>
        </authorList>
    </citation>
    <scope>IDENTIFICATION</scope>
    <source>
        <strain evidence="16 17">DH4</strain>
        <tissue evidence="16 17">Whole body</tissue>
    </source>
</reference>
<dbReference type="RefSeq" id="XP_026297882.1">
    <property type="nucleotide sequence ID" value="XM_026442097.1"/>
</dbReference>
<reference evidence="14" key="1">
    <citation type="submission" date="2021-01" db="UniProtKB">
        <authorList>
            <consortium name="EnsemblMetazoa"/>
        </authorList>
    </citation>
    <scope>IDENTIFICATION</scope>
    <source>
        <strain evidence="14">DH4</strain>
    </source>
</reference>
<evidence type="ECO:0000259" key="11">
    <source>
        <dbReference type="PROSITE" id="PS50021"/>
    </source>
</evidence>
<dbReference type="KEGG" id="ame:412959"/>
<dbReference type="EnsemblMetazoa" id="XM_026442097">
    <property type="protein sequence ID" value="XP_026297882"/>
    <property type="gene ID" value="LOC412959"/>
</dbReference>
<dbReference type="RefSeq" id="XP_026297884.1">
    <property type="nucleotide sequence ID" value="XM_026442099.1"/>
</dbReference>
<accession>A0A7M7MLR7</accession>
<sequence length="1083" mass="125481">MSEKRGTKALELWCRRITEGYPDVNVQNMTTSWKDGLAFCAMIHHFRPDLIDFDNLDKNDVYGNNELAFRVAEQHLGIPALLDAEDMASCAVPDRLSILTYLSQFYQTFSGSSPTRPPVNRTTETTEERITQVPESPKEKEASYLGMRKDRCVVCGLPIFLAEKLVLARVAYHRTCFRCARCNNQLTIGNYYETEEGQYCCETCPDEEIPVAITRNCDESSQFSRVEKNKIDSNYQQFLSDEKHIDKRIFSLDPVNKLNHQDRIVPDLLAQTSRLRFNFISNQLLFEEGEQKFLANNTNTTNENQSNFDRSTNFTSSTNRKSESENGENNELDSSKLESALTSLKLESVDKENITKTNDYDDYHVESSTNEQDEQKSANSFQFDSVTDKSLCESNDKKLIDQSVERIQRDKNTSSIIEKIRIFDKTRQDEIKMYNNEDRDIETLNRKIQMEEYDVIGKSEKNSKINSDATGTIIGQNAALKDNVINVETNGSTQTDTFEQSLPHATEINENLSILSDTTCREFETCTTVATNINSNLNEDYPEDLNPFKSDEEEEEEEKEEEEEEVEVEVEVEEEEEEEEISDKYVTIMNISETSKILTNPFENEEEIKRKEIIPPRPAIRSNFNGNTINRQFSKERPTKRRLAAPQINLNPFWSDEDDHNSDLESKEKTCETMPTPKPRTIKHDEGINVTERQESSQNHHHSRISNNNLRSPESNIRIGGTYRKKKPAPLPPTKKESCLSDQPSMSKESCVHVTPKMRKTKPAPPPPPPPSLLPSAASSSSSPTVLAASNFEESSINRCNAWEDQKTNKDETNRNRQSFTHMSCEENFHYMSYLDKSMEGKWKRKKGPAPPCPIPHKRKIKVMSLKDVKLELDEIEVQQQGLEKQGVRLEQLIRSKCESGSRTDNISLGTDVEELVLELFTLVNEKNELFRRQAELMLLRRQQRLEEEHAEVEYQIRCLMMQHDSTKTDFDKQREEALIQRLVEIVERRNEIVDCLEMDRRREMEEDWSIHHHMDLFVAKNKNESSLCNDTDTITEKKKRKQNKQKEKIKEKKLKKISKKDIDKDVDEIELTLKRHTKRKWF</sequence>
<dbReference type="Gene3D" id="2.10.110.10">
    <property type="entry name" value="Cysteine Rich Protein"/>
    <property type="match status" value="1"/>
</dbReference>
<feature type="compositionally biased region" description="Basic and acidic residues" evidence="10">
    <location>
        <begin position="661"/>
        <end position="671"/>
    </location>
</feature>
<dbReference type="GO" id="GO:0046872">
    <property type="term" value="F:metal ion binding"/>
    <property type="evidence" value="ECO:0007669"/>
    <property type="project" value="UniProtKB-KW"/>
</dbReference>
<dbReference type="EnsemblMetazoa" id="XM_026442101">
    <property type="protein sequence ID" value="XP_026297886"/>
    <property type="gene ID" value="LOC412959"/>
</dbReference>
<dbReference type="PROSITE" id="PS50023">
    <property type="entry name" value="LIM_DOMAIN_2"/>
    <property type="match status" value="1"/>
</dbReference>
<comment type="subcellular location">
    <subcellularLocation>
        <location evidence="1">Endosome</location>
    </subcellularLocation>
</comment>
<proteinExistence type="predicted"/>
<dbReference type="RefSeq" id="XP_026297889.1">
    <property type="nucleotide sequence ID" value="XM_026442104.1"/>
</dbReference>
<dbReference type="PROSITE" id="PS00478">
    <property type="entry name" value="LIM_DOMAIN_1"/>
    <property type="match status" value="1"/>
</dbReference>
<accession>A0A8B8H1M2</accession>
<evidence type="ECO:0000256" key="6">
    <source>
        <dbReference type="ARBA" id="ARBA00023038"/>
    </source>
</evidence>
<dbReference type="RefSeq" id="XP_026297887.1">
    <property type="nucleotide sequence ID" value="XM_026442102.1"/>
</dbReference>
<dbReference type="CTD" id="39475"/>
<dbReference type="EnsemblMetazoa" id="XM_016913708">
    <property type="protein sequence ID" value="XP_016769197"/>
    <property type="gene ID" value="LOC412959"/>
</dbReference>
<dbReference type="Pfam" id="PF00412">
    <property type="entry name" value="LIM"/>
    <property type="match status" value="1"/>
</dbReference>
<dbReference type="RefSeq" id="XP_026297885.1">
    <property type="nucleotide sequence ID" value="XM_026442100.1"/>
</dbReference>
<dbReference type="RefSeq" id="XP_026297888.1">
    <property type="nucleotide sequence ID" value="XM_026442103.1"/>
</dbReference>
<feature type="region of interest" description="Disordered" evidence="10">
    <location>
        <begin position="537"/>
        <end position="564"/>
    </location>
</feature>
<evidence type="ECO:0000313" key="16">
    <source>
        <dbReference type="RefSeq" id="XP_016769197.2"/>
    </source>
</evidence>
<evidence type="ECO:0000313" key="23">
    <source>
        <dbReference type="RefSeq" id="XP_026297887.1"/>
    </source>
</evidence>
<evidence type="ECO:0000256" key="5">
    <source>
        <dbReference type="ARBA" id="ARBA00022833"/>
    </source>
</evidence>
<keyword evidence="6 8" id="KW-0440">LIM domain</keyword>
<dbReference type="PROSITE" id="PS50021">
    <property type="entry name" value="CH"/>
    <property type="match status" value="1"/>
</dbReference>
<feature type="compositionally biased region" description="Acidic residues" evidence="10">
    <location>
        <begin position="551"/>
        <end position="564"/>
    </location>
</feature>
<dbReference type="Proteomes" id="UP000005203">
    <property type="component" value="Linkage group LG8"/>
</dbReference>
<dbReference type="EnsemblMetazoa" id="XM_026442098">
    <property type="protein sequence ID" value="XP_026297883"/>
    <property type="gene ID" value="LOC412959"/>
</dbReference>
<feature type="region of interest" description="Disordered" evidence="10">
    <location>
        <begin position="298"/>
        <end position="335"/>
    </location>
</feature>
<dbReference type="GeneID" id="412959"/>
<evidence type="ECO:0000256" key="9">
    <source>
        <dbReference type="SAM" id="Coils"/>
    </source>
</evidence>
<dbReference type="InterPro" id="IPR022735">
    <property type="entry name" value="bMERB_dom"/>
</dbReference>
<evidence type="ECO:0000313" key="21">
    <source>
        <dbReference type="RefSeq" id="XP_026297885.1"/>
    </source>
</evidence>
<feature type="compositionally biased region" description="Polar residues" evidence="10">
    <location>
        <begin position="305"/>
        <end position="319"/>
    </location>
</feature>
<feature type="region of interest" description="Disordered" evidence="10">
    <location>
        <begin position="618"/>
        <end position="785"/>
    </location>
</feature>
<dbReference type="InterPro" id="IPR001781">
    <property type="entry name" value="Znf_LIM"/>
</dbReference>
<dbReference type="SMART" id="SM00132">
    <property type="entry name" value="LIM"/>
    <property type="match status" value="1"/>
</dbReference>
<evidence type="ECO:0000313" key="15">
    <source>
        <dbReference type="Proteomes" id="UP000005203"/>
    </source>
</evidence>
<dbReference type="PROSITE" id="PS51848">
    <property type="entry name" value="BMERB"/>
    <property type="match status" value="1"/>
</dbReference>
<evidence type="ECO:0000313" key="20">
    <source>
        <dbReference type="RefSeq" id="XP_026297884.1"/>
    </source>
</evidence>
<dbReference type="InterPro" id="IPR036872">
    <property type="entry name" value="CH_dom_sf"/>
</dbReference>
<feature type="region of interest" description="Disordered" evidence="10">
    <location>
        <begin position="357"/>
        <end position="382"/>
    </location>
</feature>
<dbReference type="SMART" id="SM00033">
    <property type="entry name" value="CH"/>
    <property type="match status" value="1"/>
</dbReference>
<dbReference type="Gene3D" id="1.10.418.10">
    <property type="entry name" value="Calponin-like domain"/>
    <property type="match status" value="1"/>
</dbReference>
<organism evidence="14">
    <name type="scientific">Apis mellifera</name>
    <name type="common">Honeybee</name>
    <dbReference type="NCBI Taxonomy" id="7460"/>
    <lineage>
        <taxon>Eukaryota</taxon>
        <taxon>Metazoa</taxon>
        <taxon>Ecdysozoa</taxon>
        <taxon>Arthropoda</taxon>
        <taxon>Hexapoda</taxon>
        <taxon>Insecta</taxon>
        <taxon>Pterygota</taxon>
        <taxon>Neoptera</taxon>
        <taxon>Endopterygota</taxon>
        <taxon>Hymenoptera</taxon>
        <taxon>Apocrita</taxon>
        <taxon>Aculeata</taxon>
        <taxon>Apoidea</taxon>
        <taxon>Anthophila</taxon>
        <taxon>Apidae</taxon>
        <taxon>Apis</taxon>
    </lineage>
</organism>
<keyword evidence="4" id="KW-0967">Endosome</keyword>
<evidence type="ECO:0000256" key="7">
    <source>
        <dbReference type="ARBA" id="ARBA00023054"/>
    </source>
</evidence>
<dbReference type="EnsemblMetazoa" id="XM_026442100">
    <property type="protein sequence ID" value="XP_026297885"/>
    <property type="gene ID" value="LOC412959"/>
</dbReference>
<evidence type="ECO:0000313" key="17">
    <source>
        <dbReference type="RefSeq" id="XP_026297881.1"/>
    </source>
</evidence>
<dbReference type="EnsemblMetazoa" id="XM_026442099">
    <property type="protein sequence ID" value="XP_026297884"/>
    <property type="gene ID" value="LOC412959"/>
</dbReference>
<feature type="compositionally biased region" description="Low complexity" evidence="10">
    <location>
        <begin position="774"/>
        <end position="784"/>
    </location>
</feature>
<dbReference type="FunFam" id="1.10.418.10:FF:000023">
    <property type="entry name" value="EH domain-binding protein 1 isoform X1"/>
    <property type="match status" value="1"/>
</dbReference>
<evidence type="ECO:0000313" key="26">
    <source>
        <dbReference type="RefSeq" id="XP_026297890.1"/>
    </source>
</evidence>
<evidence type="ECO:0000259" key="13">
    <source>
        <dbReference type="PROSITE" id="PS51848"/>
    </source>
</evidence>
<feature type="compositionally biased region" description="Pro residues" evidence="10">
    <location>
        <begin position="763"/>
        <end position="773"/>
    </location>
</feature>
<dbReference type="SMART" id="SM01203">
    <property type="entry name" value="DUF3585"/>
    <property type="match status" value="1"/>
</dbReference>
<evidence type="ECO:0000313" key="14">
    <source>
        <dbReference type="EnsemblMetazoa" id="XP_026297881"/>
    </source>
</evidence>
<feature type="compositionally biased region" description="Basic and acidic residues" evidence="10">
    <location>
        <begin position="124"/>
        <end position="139"/>
    </location>
</feature>
<dbReference type="Pfam" id="PF00307">
    <property type="entry name" value="CH"/>
    <property type="match status" value="1"/>
</dbReference>
<dbReference type="InterPro" id="IPR050540">
    <property type="entry name" value="F-actin_Monoox_Mical"/>
</dbReference>
<dbReference type="EnsemblMetazoa" id="XM_026442096">
    <property type="protein sequence ID" value="XP_026297881"/>
    <property type="gene ID" value="LOC412959"/>
</dbReference>
<feature type="region of interest" description="Disordered" evidence="10">
    <location>
        <begin position="113"/>
        <end position="139"/>
    </location>
</feature>
<dbReference type="GO" id="GO:0005768">
    <property type="term" value="C:endosome"/>
    <property type="evidence" value="ECO:0007669"/>
    <property type="project" value="UniProtKB-SubCell"/>
</dbReference>
<evidence type="ECO:0000256" key="10">
    <source>
        <dbReference type="SAM" id="MobiDB-lite"/>
    </source>
</evidence>
<evidence type="ECO:0000313" key="25">
    <source>
        <dbReference type="RefSeq" id="XP_026297889.1"/>
    </source>
</evidence>
<feature type="domain" description="BMERB" evidence="13">
    <location>
        <begin position="856"/>
        <end position="1013"/>
    </location>
</feature>
<evidence type="ECO:0000256" key="1">
    <source>
        <dbReference type="ARBA" id="ARBA00004177"/>
    </source>
</evidence>
<protein>
    <submittedName>
        <fullName evidence="16 17">Uncharacterized protein LOC412959</fullName>
    </submittedName>
</protein>
<dbReference type="PANTHER" id="PTHR23167">
    <property type="entry name" value="CALPONIN HOMOLOGY DOMAIN-CONTAINING PROTEIN DDB_G0272472-RELATED"/>
    <property type="match status" value="1"/>
</dbReference>
<dbReference type="RefSeq" id="XP_026297881.1">
    <property type="nucleotide sequence ID" value="XM_026442096.1"/>
</dbReference>
<dbReference type="OrthoDB" id="10017054at2759"/>
<dbReference type="RefSeq" id="XP_026297883.1">
    <property type="nucleotide sequence ID" value="XM_026442098.1"/>
</dbReference>
<dbReference type="SUPFAM" id="SSF47576">
    <property type="entry name" value="Calponin-homology domain, CH-domain"/>
    <property type="match status" value="1"/>
</dbReference>
<evidence type="ECO:0000259" key="12">
    <source>
        <dbReference type="PROSITE" id="PS50023"/>
    </source>
</evidence>
<dbReference type="Pfam" id="PF12130">
    <property type="entry name" value="bMERB_dom"/>
    <property type="match status" value="1"/>
</dbReference>
<evidence type="ECO:0000313" key="24">
    <source>
        <dbReference type="RefSeq" id="XP_026297888.1"/>
    </source>
</evidence>
<dbReference type="InterPro" id="IPR001715">
    <property type="entry name" value="CH_dom"/>
</dbReference>
<keyword evidence="3 8" id="KW-0479">Metal-binding</keyword>
<accession>A0A8B8H1N1</accession>
<feature type="domain" description="Calponin-homology (CH)" evidence="11">
    <location>
        <begin position="4"/>
        <end position="110"/>
    </location>
</feature>
<dbReference type="RefSeq" id="XP_026297886.1">
    <property type="nucleotide sequence ID" value="XM_026442101.1"/>
</dbReference>
<evidence type="ECO:0000256" key="8">
    <source>
        <dbReference type="PROSITE-ProRule" id="PRU00125"/>
    </source>
</evidence>
<dbReference type="EnsemblMetazoa" id="XM_026442103">
    <property type="protein sequence ID" value="XP_026297888"/>
    <property type="gene ID" value="LOC412959"/>
</dbReference>
<dbReference type="AlphaFoldDB" id="A0A7M7MLR7"/>
<feature type="domain" description="LIM zinc-binding" evidence="12">
    <location>
        <begin position="150"/>
        <end position="211"/>
    </location>
</feature>
<feature type="compositionally biased region" description="Polar residues" evidence="10">
    <location>
        <begin position="622"/>
        <end position="632"/>
    </location>
</feature>
<dbReference type="RefSeq" id="XP_016769197.2">
    <property type="nucleotide sequence ID" value="XM_016913708.2"/>
</dbReference>
<evidence type="ECO:0000256" key="4">
    <source>
        <dbReference type="ARBA" id="ARBA00022753"/>
    </source>
</evidence>
<keyword evidence="5 8" id="KW-0862">Zinc</keyword>
<evidence type="ECO:0000256" key="3">
    <source>
        <dbReference type="ARBA" id="ARBA00022723"/>
    </source>
</evidence>
<evidence type="ECO:0000313" key="18">
    <source>
        <dbReference type="RefSeq" id="XP_026297882.1"/>
    </source>
</evidence>
<feature type="compositionally biased region" description="Basic and acidic residues" evidence="10">
    <location>
        <begin position="682"/>
        <end position="695"/>
    </location>
</feature>
<feature type="coiled-coil region" evidence="9">
    <location>
        <begin position="866"/>
        <end position="893"/>
    </location>
</feature>
<keyword evidence="2" id="KW-0597">Phosphoprotein</keyword>
<dbReference type="EnsemblMetazoa" id="XM_026442105">
    <property type="protein sequence ID" value="XP_026297890"/>
    <property type="gene ID" value="LOC412959"/>
</dbReference>
<dbReference type="EnsemblMetazoa" id="XM_026442104">
    <property type="protein sequence ID" value="XP_026297889"/>
    <property type="gene ID" value="LOC412959"/>
</dbReference>
<evidence type="ECO:0000313" key="22">
    <source>
        <dbReference type="RefSeq" id="XP_026297886.1"/>
    </source>
</evidence>
<gene>
    <name evidence="16 17 18 19 20 21 22 23 24 25 26" type="primary">LOC412959</name>
</gene>
<name>A0A7M7MLR7_APIME</name>
<dbReference type="EnsemblMetazoa" id="XM_026442102">
    <property type="protein sequence ID" value="XP_026297887"/>
    <property type="gene ID" value="LOC412959"/>
</dbReference>
<accession>A0A7M7MLW5</accession>
<evidence type="ECO:0000256" key="2">
    <source>
        <dbReference type="ARBA" id="ARBA00022553"/>
    </source>
</evidence>
<keyword evidence="15" id="KW-1185">Reference proteome</keyword>
<dbReference type="RefSeq" id="XP_026297890.1">
    <property type="nucleotide sequence ID" value="XM_026442105.1"/>
</dbReference>
<dbReference type="PANTHER" id="PTHR23167:SF46">
    <property type="entry name" value="EPS15 HOMOLOGY DOMAIN CONTAINING PROTEIN-BINDING PROTEIN 1, ISOFORM F"/>
    <property type="match status" value="1"/>
</dbReference>
<keyword evidence="7 9" id="KW-0175">Coiled coil</keyword>